<feature type="domain" description="EamA" evidence="6">
    <location>
        <begin position="157"/>
        <end position="288"/>
    </location>
</feature>
<gene>
    <name evidence="7" type="ORF">METZ01_LOCUS60891</name>
</gene>
<dbReference type="AlphaFoldDB" id="A0A381T018"/>
<feature type="transmembrane region" description="Helical" evidence="5">
    <location>
        <begin position="246"/>
        <end position="265"/>
    </location>
</feature>
<evidence type="ECO:0000256" key="3">
    <source>
        <dbReference type="ARBA" id="ARBA00022989"/>
    </source>
</evidence>
<evidence type="ECO:0000256" key="1">
    <source>
        <dbReference type="ARBA" id="ARBA00004141"/>
    </source>
</evidence>
<evidence type="ECO:0000259" key="6">
    <source>
        <dbReference type="Pfam" id="PF00892"/>
    </source>
</evidence>
<dbReference type="Gene3D" id="1.10.3730.20">
    <property type="match status" value="1"/>
</dbReference>
<dbReference type="EMBL" id="UINC01003637">
    <property type="protein sequence ID" value="SVA08037.1"/>
    <property type="molecule type" value="Genomic_DNA"/>
</dbReference>
<protein>
    <recommendedName>
        <fullName evidence="6">EamA domain-containing protein</fullName>
    </recommendedName>
</protein>
<evidence type="ECO:0000313" key="7">
    <source>
        <dbReference type="EMBL" id="SVA08037.1"/>
    </source>
</evidence>
<name>A0A381T018_9ZZZZ</name>
<dbReference type="Pfam" id="PF00892">
    <property type="entry name" value="EamA"/>
    <property type="match status" value="2"/>
</dbReference>
<feature type="transmembrane region" description="Helical" evidence="5">
    <location>
        <begin position="271"/>
        <end position="288"/>
    </location>
</feature>
<proteinExistence type="predicted"/>
<dbReference type="InterPro" id="IPR037185">
    <property type="entry name" value="EmrE-like"/>
</dbReference>
<evidence type="ECO:0000256" key="5">
    <source>
        <dbReference type="SAM" id="Phobius"/>
    </source>
</evidence>
<comment type="subcellular location">
    <subcellularLocation>
        <location evidence="1">Membrane</location>
        <topology evidence="1">Multi-pass membrane protein</topology>
    </subcellularLocation>
</comment>
<feature type="transmembrane region" description="Helical" evidence="5">
    <location>
        <begin position="69"/>
        <end position="90"/>
    </location>
</feature>
<reference evidence="7" key="1">
    <citation type="submission" date="2018-05" db="EMBL/GenBank/DDBJ databases">
        <authorList>
            <person name="Lanie J.A."/>
            <person name="Ng W.-L."/>
            <person name="Kazmierczak K.M."/>
            <person name="Andrzejewski T.M."/>
            <person name="Davidsen T.M."/>
            <person name="Wayne K.J."/>
            <person name="Tettelin H."/>
            <person name="Glass J.I."/>
            <person name="Rusch D."/>
            <person name="Podicherti R."/>
            <person name="Tsui H.-C.T."/>
            <person name="Winkler M.E."/>
        </authorList>
    </citation>
    <scope>NUCLEOTIDE SEQUENCE</scope>
</reference>
<feature type="transmembrane region" description="Helical" evidence="5">
    <location>
        <begin position="124"/>
        <end position="141"/>
    </location>
</feature>
<organism evidence="7">
    <name type="scientific">marine metagenome</name>
    <dbReference type="NCBI Taxonomy" id="408172"/>
    <lineage>
        <taxon>unclassified sequences</taxon>
        <taxon>metagenomes</taxon>
        <taxon>ecological metagenomes</taxon>
    </lineage>
</organism>
<sequence>VSLRGLFHLGVIYIAWGSTYLAIRVAVRQGAGFPPLTMSAMRVFAGSLILFAIVALFRKSRITPKGKELAVVVASGLLLWLGGNGFVAIAETRVHSAYTAVIIGATPLLVAIMESLLDRRKPSITLLGFLFIGIGGVAVLNGPALTSGDFGDLWVAGILIIACISWGLGSIIQSRNKTGMTPEVSSAWQQMSGGFGLTLFAILTHEPLPTPTNEAWTAWGYLVIFGSVIAFTSYVKALRILPTRIVMTYAYVNPVIAIVLGWIILDEPITVYTISGTLLVVLGVMGIFREKKRIA</sequence>
<feature type="non-terminal residue" evidence="7">
    <location>
        <position position="1"/>
    </location>
</feature>
<feature type="domain" description="EamA" evidence="6">
    <location>
        <begin position="12"/>
        <end position="141"/>
    </location>
</feature>
<accession>A0A381T018</accession>
<dbReference type="PANTHER" id="PTHR32322">
    <property type="entry name" value="INNER MEMBRANE TRANSPORTER"/>
    <property type="match status" value="1"/>
</dbReference>
<dbReference type="InterPro" id="IPR050638">
    <property type="entry name" value="AA-Vitamin_Transporters"/>
</dbReference>
<feature type="transmembrane region" description="Helical" evidence="5">
    <location>
        <begin position="39"/>
        <end position="57"/>
    </location>
</feature>
<keyword evidence="2 5" id="KW-0812">Transmembrane</keyword>
<feature type="transmembrane region" description="Helical" evidence="5">
    <location>
        <begin position="153"/>
        <end position="172"/>
    </location>
</feature>
<dbReference type="GO" id="GO:0016020">
    <property type="term" value="C:membrane"/>
    <property type="evidence" value="ECO:0007669"/>
    <property type="project" value="UniProtKB-SubCell"/>
</dbReference>
<dbReference type="SUPFAM" id="SSF103481">
    <property type="entry name" value="Multidrug resistance efflux transporter EmrE"/>
    <property type="match status" value="2"/>
</dbReference>
<evidence type="ECO:0000256" key="4">
    <source>
        <dbReference type="ARBA" id="ARBA00023136"/>
    </source>
</evidence>
<evidence type="ECO:0000256" key="2">
    <source>
        <dbReference type="ARBA" id="ARBA00022692"/>
    </source>
</evidence>
<keyword evidence="4 5" id="KW-0472">Membrane</keyword>
<feature type="transmembrane region" description="Helical" evidence="5">
    <location>
        <begin position="7"/>
        <end position="27"/>
    </location>
</feature>
<feature type="transmembrane region" description="Helical" evidence="5">
    <location>
        <begin position="216"/>
        <end position="234"/>
    </location>
</feature>
<dbReference type="PANTHER" id="PTHR32322:SF2">
    <property type="entry name" value="EAMA DOMAIN-CONTAINING PROTEIN"/>
    <property type="match status" value="1"/>
</dbReference>
<dbReference type="InterPro" id="IPR000620">
    <property type="entry name" value="EamA_dom"/>
</dbReference>
<keyword evidence="3 5" id="KW-1133">Transmembrane helix</keyword>
<feature type="transmembrane region" description="Helical" evidence="5">
    <location>
        <begin position="96"/>
        <end position="117"/>
    </location>
</feature>
<feature type="transmembrane region" description="Helical" evidence="5">
    <location>
        <begin position="184"/>
        <end position="204"/>
    </location>
</feature>